<accession>A0A812RS49</accession>
<dbReference type="Proteomes" id="UP000604046">
    <property type="component" value="Unassembled WGS sequence"/>
</dbReference>
<feature type="transmembrane region" description="Helical" evidence="1">
    <location>
        <begin position="206"/>
        <end position="223"/>
    </location>
</feature>
<feature type="transmembrane region" description="Helical" evidence="1">
    <location>
        <begin position="87"/>
        <end position="104"/>
    </location>
</feature>
<keyword evidence="1" id="KW-0472">Membrane</keyword>
<organism evidence="2 3">
    <name type="scientific">Symbiodinium natans</name>
    <dbReference type="NCBI Taxonomy" id="878477"/>
    <lineage>
        <taxon>Eukaryota</taxon>
        <taxon>Sar</taxon>
        <taxon>Alveolata</taxon>
        <taxon>Dinophyceae</taxon>
        <taxon>Suessiales</taxon>
        <taxon>Symbiodiniaceae</taxon>
        <taxon>Symbiodinium</taxon>
    </lineage>
</organism>
<sequence>MAKRESGSCMINIVNLAAYLVNLGITYGSLTGAFGPTNTNLSAKYHTLITPSGFAFSIWGIIFIWEGIFTVAQLFPSYRSSKVVTTITPWWLAACLFQCAWTLFFAQEVMIGAMACMLGILISLMVGILRMDFLEEMSTWEYWLLRAPFSVHTGWIVAATSLNICVVADFYRGPPEVMLALAMVCFAGISAIVTVFTFASPKADPIVALVACWALLGMVAELASAEKLRDASVRWNFFDWPQYVISGVRIAAFLLSLLCMVAATVATARRVCFAPKPKAELDRSLESGVIPRSGTEM</sequence>
<gene>
    <name evidence="2" type="ORF">SNAT2548_LOCUS24723</name>
</gene>
<keyword evidence="1" id="KW-0812">Transmembrane</keyword>
<dbReference type="AlphaFoldDB" id="A0A812RS49"/>
<keyword evidence="1" id="KW-1133">Transmembrane helix</keyword>
<dbReference type="PANTHER" id="PTHR33802:SF1">
    <property type="entry name" value="XK-RELATED PROTEIN"/>
    <property type="match status" value="1"/>
</dbReference>
<proteinExistence type="predicted"/>
<feature type="transmembrane region" description="Helical" evidence="1">
    <location>
        <begin position="243"/>
        <end position="268"/>
    </location>
</feature>
<evidence type="ECO:0000313" key="3">
    <source>
        <dbReference type="Proteomes" id="UP000604046"/>
    </source>
</evidence>
<feature type="transmembrane region" description="Helical" evidence="1">
    <location>
        <begin position="12"/>
        <end position="34"/>
    </location>
</feature>
<evidence type="ECO:0000313" key="2">
    <source>
        <dbReference type="EMBL" id="CAE7451492.1"/>
    </source>
</evidence>
<keyword evidence="3" id="KW-1185">Reference proteome</keyword>
<comment type="caution">
    <text evidence="2">The sequence shown here is derived from an EMBL/GenBank/DDBJ whole genome shotgun (WGS) entry which is preliminary data.</text>
</comment>
<dbReference type="EMBL" id="CAJNDS010002367">
    <property type="protein sequence ID" value="CAE7451492.1"/>
    <property type="molecule type" value="Genomic_DNA"/>
</dbReference>
<feature type="transmembrane region" description="Helical" evidence="1">
    <location>
        <begin position="110"/>
        <end position="129"/>
    </location>
</feature>
<evidence type="ECO:0008006" key="4">
    <source>
        <dbReference type="Google" id="ProtNLM"/>
    </source>
</evidence>
<feature type="transmembrane region" description="Helical" evidence="1">
    <location>
        <begin position="54"/>
        <end position="75"/>
    </location>
</feature>
<reference evidence="2" key="1">
    <citation type="submission" date="2021-02" db="EMBL/GenBank/DDBJ databases">
        <authorList>
            <person name="Dougan E. K."/>
            <person name="Rhodes N."/>
            <person name="Thang M."/>
            <person name="Chan C."/>
        </authorList>
    </citation>
    <scope>NUCLEOTIDE SEQUENCE</scope>
</reference>
<feature type="transmembrane region" description="Helical" evidence="1">
    <location>
        <begin position="149"/>
        <end position="171"/>
    </location>
</feature>
<protein>
    <recommendedName>
        <fullName evidence="4">Membrane permease</fullName>
    </recommendedName>
</protein>
<feature type="transmembrane region" description="Helical" evidence="1">
    <location>
        <begin position="177"/>
        <end position="199"/>
    </location>
</feature>
<evidence type="ECO:0000256" key="1">
    <source>
        <dbReference type="SAM" id="Phobius"/>
    </source>
</evidence>
<name>A0A812RS49_9DINO</name>
<dbReference type="PANTHER" id="PTHR33802">
    <property type="entry name" value="SI:CH211-161H7.5-RELATED"/>
    <property type="match status" value="1"/>
</dbReference>
<dbReference type="OrthoDB" id="5586934at2759"/>